<keyword evidence="3" id="KW-1185">Reference proteome</keyword>
<evidence type="ECO:0000313" key="3">
    <source>
        <dbReference type="Proteomes" id="UP000648663"/>
    </source>
</evidence>
<dbReference type="EMBL" id="BMMI01000002">
    <property type="protein sequence ID" value="GGL57747.1"/>
    <property type="molecule type" value="Genomic_DNA"/>
</dbReference>
<protein>
    <submittedName>
        <fullName evidence="2">Uncharacterized protein</fullName>
    </submittedName>
</protein>
<name>A0ABQ2FV78_9ACTN</name>
<feature type="region of interest" description="Disordered" evidence="1">
    <location>
        <begin position="1"/>
        <end position="59"/>
    </location>
</feature>
<evidence type="ECO:0000256" key="1">
    <source>
        <dbReference type="SAM" id="MobiDB-lite"/>
    </source>
</evidence>
<sequence>MRETVDGLTEAERTDAGRTDTLPMLLISVPAPPGPISRPAARATSVQPRAENPAIRGQRPPWACVHRHIDTRGGHLR</sequence>
<accession>A0ABQ2FV78</accession>
<organism evidence="2 3">
    <name type="scientific">Modestobacter marinus</name>
    <dbReference type="NCBI Taxonomy" id="477641"/>
    <lineage>
        <taxon>Bacteria</taxon>
        <taxon>Bacillati</taxon>
        <taxon>Actinomycetota</taxon>
        <taxon>Actinomycetes</taxon>
        <taxon>Geodermatophilales</taxon>
        <taxon>Geodermatophilaceae</taxon>
        <taxon>Modestobacter</taxon>
    </lineage>
</organism>
<evidence type="ECO:0000313" key="2">
    <source>
        <dbReference type="EMBL" id="GGL57747.1"/>
    </source>
</evidence>
<proteinExistence type="predicted"/>
<reference evidence="3" key="1">
    <citation type="journal article" date="2019" name="Int. J. Syst. Evol. Microbiol.">
        <title>The Global Catalogue of Microorganisms (GCM) 10K type strain sequencing project: providing services to taxonomists for standard genome sequencing and annotation.</title>
        <authorList>
            <consortium name="The Broad Institute Genomics Platform"/>
            <consortium name="The Broad Institute Genome Sequencing Center for Infectious Disease"/>
            <person name="Wu L."/>
            <person name="Ma J."/>
        </authorList>
    </citation>
    <scope>NUCLEOTIDE SEQUENCE [LARGE SCALE GENOMIC DNA]</scope>
    <source>
        <strain evidence="3">CGMCC 4.5581</strain>
    </source>
</reference>
<gene>
    <name evidence="2" type="ORF">GCM10011589_12230</name>
</gene>
<comment type="caution">
    <text evidence="2">The sequence shown here is derived from an EMBL/GenBank/DDBJ whole genome shotgun (WGS) entry which is preliminary data.</text>
</comment>
<dbReference type="Proteomes" id="UP000648663">
    <property type="component" value="Unassembled WGS sequence"/>
</dbReference>
<feature type="compositionally biased region" description="Basic and acidic residues" evidence="1">
    <location>
        <begin position="1"/>
        <end position="18"/>
    </location>
</feature>